<dbReference type="Proteomes" id="UP000264217">
    <property type="component" value="Unassembled WGS sequence"/>
</dbReference>
<evidence type="ECO:0000313" key="3">
    <source>
        <dbReference type="EMBL" id="RFZ92424.1"/>
    </source>
</evidence>
<sequence>MLLTMRKLAISLALAVVTMFVACKGNTSKTETDTIAADSGQEHVGNQSPADTGKLPVTPVETGGKDSTGNGAGTTNMPKDTLKTQ</sequence>
<name>A0A372NTW0_9SPHI</name>
<evidence type="ECO:0008006" key="5">
    <source>
        <dbReference type="Google" id="ProtNLM"/>
    </source>
</evidence>
<evidence type="ECO:0000256" key="2">
    <source>
        <dbReference type="SAM" id="SignalP"/>
    </source>
</evidence>
<dbReference type="AlphaFoldDB" id="A0A372NTW0"/>
<dbReference type="PROSITE" id="PS51257">
    <property type="entry name" value="PROKAR_LIPOPROTEIN"/>
    <property type="match status" value="1"/>
</dbReference>
<feature type="compositionally biased region" description="Polar residues" evidence="1">
    <location>
        <begin position="65"/>
        <end position="79"/>
    </location>
</feature>
<reference evidence="3 4" key="1">
    <citation type="submission" date="2018-08" db="EMBL/GenBank/DDBJ databases">
        <title>Mucilaginibacter sp. MYSH2.</title>
        <authorList>
            <person name="Seo T."/>
        </authorList>
    </citation>
    <scope>NUCLEOTIDE SEQUENCE [LARGE SCALE GENOMIC DNA]</scope>
    <source>
        <strain evidence="3 4">MYSH2</strain>
    </source>
</reference>
<feature type="region of interest" description="Disordered" evidence="1">
    <location>
        <begin position="30"/>
        <end position="85"/>
    </location>
</feature>
<comment type="caution">
    <text evidence="3">The sequence shown here is derived from an EMBL/GenBank/DDBJ whole genome shotgun (WGS) entry which is preliminary data.</text>
</comment>
<evidence type="ECO:0000313" key="4">
    <source>
        <dbReference type="Proteomes" id="UP000264217"/>
    </source>
</evidence>
<gene>
    <name evidence="3" type="ORF">D0C36_13430</name>
</gene>
<proteinExistence type="predicted"/>
<keyword evidence="4" id="KW-1185">Reference proteome</keyword>
<keyword evidence="2" id="KW-0732">Signal</keyword>
<protein>
    <recommendedName>
        <fullName evidence="5">Coproporphyrinogen III oxidase</fullName>
    </recommendedName>
</protein>
<organism evidence="3 4">
    <name type="scientific">Mucilaginibacter conchicola</name>
    <dbReference type="NCBI Taxonomy" id="2303333"/>
    <lineage>
        <taxon>Bacteria</taxon>
        <taxon>Pseudomonadati</taxon>
        <taxon>Bacteroidota</taxon>
        <taxon>Sphingobacteriia</taxon>
        <taxon>Sphingobacteriales</taxon>
        <taxon>Sphingobacteriaceae</taxon>
        <taxon>Mucilaginibacter</taxon>
    </lineage>
</organism>
<accession>A0A372NTW0</accession>
<feature type="chain" id="PRO_5017027188" description="Coproporphyrinogen III oxidase" evidence="2">
    <location>
        <begin position="25"/>
        <end position="85"/>
    </location>
</feature>
<feature type="signal peptide" evidence="2">
    <location>
        <begin position="1"/>
        <end position="24"/>
    </location>
</feature>
<dbReference type="EMBL" id="QWDC01000002">
    <property type="protein sequence ID" value="RFZ92424.1"/>
    <property type="molecule type" value="Genomic_DNA"/>
</dbReference>
<evidence type="ECO:0000256" key="1">
    <source>
        <dbReference type="SAM" id="MobiDB-lite"/>
    </source>
</evidence>